<dbReference type="EMBL" id="MHRF01000004">
    <property type="protein sequence ID" value="OHA18586.1"/>
    <property type="molecule type" value="Genomic_DNA"/>
</dbReference>
<name>A0A1G2M3U7_9BACT</name>
<organism evidence="2 3">
    <name type="scientific">Candidatus Taylorbacteria bacterium RIFCSPHIGHO2_01_FULL_46_22b</name>
    <dbReference type="NCBI Taxonomy" id="1802301"/>
    <lineage>
        <taxon>Bacteria</taxon>
        <taxon>Candidatus Tayloriibacteriota</taxon>
    </lineage>
</organism>
<evidence type="ECO:0000313" key="2">
    <source>
        <dbReference type="EMBL" id="OHA18586.1"/>
    </source>
</evidence>
<dbReference type="AlphaFoldDB" id="A0A1G2M3U7"/>
<feature type="compositionally biased region" description="Polar residues" evidence="1">
    <location>
        <begin position="51"/>
        <end position="66"/>
    </location>
</feature>
<gene>
    <name evidence="2" type="ORF">A2664_03025</name>
</gene>
<accession>A0A1G2M3U7</accession>
<dbReference type="STRING" id="1802301.A2664_03025"/>
<proteinExistence type="predicted"/>
<feature type="region of interest" description="Disordered" evidence="1">
    <location>
        <begin position="34"/>
        <end position="66"/>
    </location>
</feature>
<dbReference type="Proteomes" id="UP000178873">
    <property type="component" value="Unassembled WGS sequence"/>
</dbReference>
<sequence length="66" mass="7074">MSRADTKCGEKFTSDLASFFDFLARFDFEDKQKEQSALGSGPLVSAPKGPGSSSDSQTYNGAETKT</sequence>
<reference evidence="2 3" key="1">
    <citation type="journal article" date="2016" name="Nat. Commun.">
        <title>Thousands of microbial genomes shed light on interconnected biogeochemical processes in an aquifer system.</title>
        <authorList>
            <person name="Anantharaman K."/>
            <person name="Brown C.T."/>
            <person name="Hug L.A."/>
            <person name="Sharon I."/>
            <person name="Castelle C.J."/>
            <person name="Probst A.J."/>
            <person name="Thomas B.C."/>
            <person name="Singh A."/>
            <person name="Wilkins M.J."/>
            <person name="Karaoz U."/>
            <person name="Brodie E.L."/>
            <person name="Williams K.H."/>
            <person name="Hubbard S.S."/>
            <person name="Banfield J.F."/>
        </authorList>
    </citation>
    <scope>NUCLEOTIDE SEQUENCE [LARGE SCALE GENOMIC DNA]</scope>
</reference>
<comment type="caution">
    <text evidence="2">The sequence shown here is derived from an EMBL/GenBank/DDBJ whole genome shotgun (WGS) entry which is preliminary data.</text>
</comment>
<evidence type="ECO:0000313" key="3">
    <source>
        <dbReference type="Proteomes" id="UP000178873"/>
    </source>
</evidence>
<protein>
    <submittedName>
        <fullName evidence="2">Uncharacterized protein</fullName>
    </submittedName>
</protein>
<evidence type="ECO:0000256" key="1">
    <source>
        <dbReference type="SAM" id="MobiDB-lite"/>
    </source>
</evidence>